<proteinExistence type="inferred from homology"/>
<dbReference type="EMBL" id="CAEFZW010000001">
    <property type="protein sequence ID" value="CAB4252291.1"/>
    <property type="molecule type" value="Genomic_DNA"/>
</dbReference>
<dbReference type="PROSITE" id="PS00292">
    <property type="entry name" value="CYCLINS"/>
    <property type="match status" value="1"/>
</dbReference>
<dbReference type="InterPro" id="IPR006671">
    <property type="entry name" value="Cyclin_N"/>
</dbReference>
<dbReference type="Proteomes" id="UP000644660">
    <property type="component" value="Unassembled WGS sequence"/>
</dbReference>
<dbReference type="PANTHER" id="PTHR21615:SF2">
    <property type="entry name" value="CYCLIN N-TERMINAL DOMAIN-CONTAINING PROTEIN 1"/>
    <property type="match status" value="1"/>
</dbReference>
<dbReference type="GO" id="GO:0007089">
    <property type="term" value="P:traversing start control point of mitotic cell cycle"/>
    <property type="evidence" value="ECO:0007669"/>
    <property type="project" value="UniProtKB-ARBA"/>
</dbReference>
<dbReference type="InterPro" id="IPR036915">
    <property type="entry name" value="Cyclin-like_sf"/>
</dbReference>
<organism evidence="9 10">
    <name type="scientific">Maudiozyma barnettii</name>
    <dbReference type="NCBI Taxonomy" id="61262"/>
    <lineage>
        <taxon>Eukaryota</taxon>
        <taxon>Fungi</taxon>
        <taxon>Dikarya</taxon>
        <taxon>Ascomycota</taxon>
        <taxon>Saccharomycotina</taxon>
        <taxon>Saccharomycetes</taxon>
        <taxon>Saccharomycetales</taxon>
        <taxon>Saccharomycetaceae</taxon>
        <taxon>Maudiozyma</taxon>
    </lineage>
</organism>
<evidence type="ECO:0000256" key="6">
    <source>
        <dbReference type="RuleBase" id="RU000383"/>
    </source>
</evidence>
<evidence type="ECO:0000256" key="4">
    <source>
        <dbReference type="ARBA" id="ARBA00023306"/>
    </source>
</evidence>
<dbReference type="GO" id="GO:0016538">
    <property type="term" value="F:cyclin-dependent protein serine/threonine kinase regulator activity"/>
    <property type="evidence" value="ECO:0007669"/>
    <property type="project" value="UniProtKB-ARBA"/>
</dbReference>
<evidence type="ECO:0000313" key="10">
    <source>
        <dbReference type="Proteomes" id="UP000644660"/>
    </source>
</evidence>
<dbReference type="CDD" id="cd20559">
    <property type="entry name" value="CYCLIN_ScCLN_like"/>
    <property type="match status" value="1"/>
</dbReference>
<keyword evidence="2" id="KW-0132">Cell division</keyword>
<evidence type="ECO:0000256" key="1">
    <source>
        <dbReference type="ARBA" id="ARBA00008742"/>
    </source>
</evidence>
<sequence>MSVSTIPQGLIVKAEQIPYPMELSSSEIYIHLSSLNEYKTDFIKDLIEKSRKHKPITKLINQQPNMPPQMTRHNLITFLFQLSTVCNVTDTVFSHAVTLYDRYSSKRIVLPEQSKLVVATCLWLSAKNLGGCDHIINEYVIPTGGRFYGPTPRARIPKINELIYYCGGKKHFNKSMFLQMERHILQTLDWNIVTPTLADLVLNIDENCLLQYEWYKRALLPNKNHYKNELYQIDNKIELIDIKMFLIDLTSWQYNLLDYEMIEVSNSIFRLLSKFLSQDCPNFIQLPDDLIQTFSDNMVTIDQILINAICTVPVCLFNKYPKSTYIRGFCKKVNNYQLEKSIRSQVSHPVVLGNMRASTTVKKNTITLQKIKSVNSTTSYPSPASIDYSTFNDIKLDDDTSNYDTSNDDYDNDANEDEDENDISTEISGSISHSPISVFSDHGHTSKISIPLSRENSKPCLV</sequence>
<comment type="function">
    <text evidence="5">Essential for the control of the cell cycle at the G1/S (start) transition. Interacts with the CDC28 protein kinase to form MPF.</text>
</comment>
<dbReference type="AlphaFoldDB" id="A0A8H2VBM7"/>
<reference evidence="9 10" key="1">
    <citation type="submission" date="2020-05" db="EMBL/GenBank/DDBJ databases">
        <authorList>
            <person name="Casaregola S."/>
            <person name="Devillers H."/>
            <person name="Grondin C."/>
        </authorList>
    </citation>
    <scope>NUCLEOTIDE SEQUENCE [LARGE SCALE GENOMIC DNA]</scope>
    <source>
        <strain evidence="9 10">CLIB 1767</strain>
    </source>
</reference>
<dbReference type="GO" id="GO:0051301">
    <property type="term" value="P:cell division"/>
    <property type="evidence" value="ECO:0007669"/>
    <property type="project" value="UniProtKB-KW"/>
</dbReference>
<dbReference type="InterPro" id="IPR048258">
    <property type="entry name" value="Cyclins_cyclin-box"/>
</dbReference>
<dbReference type="Gene3D" id="1.10.472.10">
    <property type="entry name" value="Cyclin-like"/>
    <property type="match status" value="1"/>
</dbReference>
<evidence type="ECO:0000256" key="7">
    <source>
        <dbReference type="SAM" id="MobiDB-lite"/>
    </source>
</evidence>
<evidence type="ECO:0000313" key="9">
    <source>
        <dbReference type="EMBL" id="CAB4252291.1"/>
    </source>
</evidence>
<dbReference type="GO" id="GO:0000307">
    <property type="term" value="C:cyclin-dependent protein kinase holoenzyme complex"/>
    <property type="evidence" value="ECO:0007669"/>
    <property type="project" value="UniProtKB-ARBA"/>
</dbReference>
<evidence type="ECO:0000259" key="8">
    <source>
        <dbReference type="SMART" id="SM00385"/>
    </source>
</evidence>
<dbReference type="RefSeq" id="XP_041404329.1">
    <property type="nucleotide sequence ID" value="XM_041548395.1"/>
</dbReference>
<feature type="compositionally biased region" description="Acidic residues" evidence="7">
    <location>
        <begin position="406"/>
        <end position="423"/>
    </location>
</feature>
<dbReference type="PANTHER" id="PTHR21615">
    <property type="entry name" value="CYCLIN N-TERMINAL DOMAIN-CONTAINING PROTEIN 1"/>
    <property type="match status" value="1"/>
</dbReference>
<dbReference type="Pfam" id="PF00134">
    <property type="entry name" value="Cyclin_N"/>
    <property type="match status" value="1"/>
</dbReference>
<comment type="caution">
    <text evidence="9">The sequence shown here is derived from an EMBL/GenBank/DDBJ whole genome shotgun (WGS) entry which is preliminary data.</text>
</comment>
<dbReference type="GeneID" id="64855415"/>
<feature type="domain" description="Cyclin-like" evidence="8">
    <location>
        <begin position="77"/>
        <end position="186"/>
    </location>
</feature>
<evidence type="ECO:0000256" key="5">
    <source>
        <dbReference type="ARBA" id="ARBA00053308"/>
    </source>
</evidence>
<evidence type="ECO:0000256" key="3">
    <source>
        <dbReference type="ARBA" id="ARBA00023127"/>
    </source>
</evidence>
<name>A0A8H2VBM7_9SACH</name>
<gene>
    <name evidence="9" type="ORF">KABA2_01S10296</name>
</gene>
<dbReference type="OrthoDB" id="5590282at2759"/>
<evidence type="ECO:0000256" key="2">
    <source>
        <dbReference type="ARBA" id="ARBA00022618"/>
    </source>
</evidence>
<keyword evidence="4" id="KW-0131">Cell cycle</keyword>
<comment type="similarity">
    <text evidence="1 6">Belongs to the cyclin family.</text>
</comment>
<dbReference type="SUPFAM" id="SSF47954">
    <property type="entry name" value="Cyclin-like"/>
    <property type="match status" value="1"/>
</dbReference>
<feature type="region of interest" description="Disordered" evidence="7">
    <location>
        <begin position="399"/>
        <end position="428"/>
    </location>
</feature>
<accession>A0A8H2VBM7</accession>
<dbReference type="FunFam" id="1.10.472.10:FF:000080">
    <property type="entry name" value="G1/S-specific cyclin"/>
    <property type="match status" value="1"/>
</dbReference>
<keyword evidence="3 6" id="KW-0195">Cyclin</keyword>
<dbReference type="InterPro" id="IPR013763">
    <property type="entry name" value="Cyclin-like_dom"/>
</dbReference>
<keyword evidence="10" id="KW-1185">Reference proteome</keyword>
<protein>
    <submittedName>
        <fullName evidence="9">Similar to Saccharomyces cerevisiae YPL256C CLN2 G1 cyclin involved in regulation of the cell cycle</fullName>
    </submittedName>
</protein>
<dbReference type="SMART" id="SM00385">
    <property type="entry name" value="CYCLIN"/>
    <property type="match status" value="1"/>
</dbReference>